<dbReference type="AlphaFoldDB" id="A0A3D9H947"/>
<sequence length="196" mass="22811">MILPIVAYGDPVLKKKSKEITKDYPKLDKLLENMFETMYGAYGVGLAAPQIGLPIRLFLVDTEPFADDEQLGVEEQTQLKDFKRVFINATILEEEGDEWAFNEGCLSIPDVREDVFRKPKITIEYFDENFEKHTETYNGLIARVIQHEYDHIEGVLFTDKLSSFKKRLIKGKLNNISKGKINIDYRMRFPDLKKKR</sequence>
<keyword evidence="2 4" id="KW-0479">Metal-binding</keyword>
<accession>A0A3D9H947</accession>
<dbReference type="NCBIfam" id="TIGR00079">
    <property type="entry name" value="pept_deformyl"/>
    <property type="match status" value="1"/>
</dbReference>
<keyword evidence="4" id="KW-0408">Iron</keyword>
<dbReference type="EMBL" id="QRDX01000007">
    <property type="protein sequence ID" value="RED45998.1"/>
    <property type="molecule type" value="Genomic_DNA"/>
</dbReference>
<evidence type="ECO:0000256" key="4">
    <source>
        <dbReference type="HAMAP-Rule" id="MF_00163"/>
    </source>
</evidence>
<dbReference type="NCBIfam" id="NF001159">
    <property type="entry name" value="PRK00150.1-3"/>
    <property type="match status" value="1"/>
</dbReference>
<dbReference type="PANTHER" id="PTHR10458:SF22">
    <property type="entry name" value="PEPTIDE DEFORMYLASE"/>
    <property type="match status" value="1"/>
</dbReference>
<dbReference type="OrthoDB" id="9784988at2"/>
<dbReference type="RefSeq" id="WP_116524743.1">
    <property type="nucleotide sequence ID" value="NZ_QRDX01000007.1"/>
</dbReference>
<dbReference type="Gene3D" id="3.90.45.10">
    <property type="entry name" value="Peptide deformylase"/>
    <property type="match status" value="1"/>
</dbReference>
<dbReference type="SUPFAM" id="SSF56420">
    <property type="entry name" value="Peptide deformylase"/>
    <property type="match status" value="1"/>
</dbReference>
<keyword evidence="6" id="KW-1185">Reference proteome</keyword>
<comment type="cofactor">
    <cofactor evidence="4">
        <name>Fe(2+)</name>
        <dbReference type="ChEBI" id="CHEBI:29033"/>
    </cofactor>
    <text evidence="4">Binds 1 Fe(2+) ion.</text>
</comment>
<organism evidence="5 6">
    <name type="scientific">Seonamhaeicola aphaedonensis</name>
    <dbReference type="NCBI Taxonomy" id="1461338"/>
    <lineage>
        <taxon>Bacteria</taxon>
        <taxon>Pseudomonadati</taxon>
        <taxon>Bacteroidota</taxon>
        <taxon>Flavobacteriia</taxon>
        <taxon>Flavobacteriales</taxon>
        <taxon>Flavobacteriaceae</taxon>
    </lineage>
</organism>
<feature type="active site" evidence="4">
    <location>
        <position position="148"/>
    </location>
</feature>
<dbReference type="EC" id="3.5.1.88" evidence="4"/>
<dbReference type="HAMAP" id="MF_00163">
    <property type="entry name" value="Pep_deformylase"/>
    <property type="match status" value="1"/>
</dbReference>
<proteinExistence type="inferred from homology"/>
<evidence type="ECO:0000256" key="2">
    <source>
        <dbReference type="ARBA" id="ARBA00022723"/>
    </source>
</evidence>
<keyword evidence="4" id="KW-0648">Protein biosynthesis</keyword>
<comment type="catalytic activity">
    <reaction evidence="4">
        <text>N-terminal N-formyl-L-methionyl-[peptide] + H2O = N-terminal L-methionyl-[peptide] + formate</text>
        <dbReference type="Rhea" id="RHEA:24420"/>
        <dbReference type="Rhea" id="RHEA-COMP:10639"/>
        <dbReference type="Rhea" id="RHEA-COMP:10640"/>
        <dbReference type="ChEBI" id="CHEBI:15377"/>
        <dbReference type="ChEBI" id="CHEBI:15740"/>
        <dbReference type="ChEBI" id="CHEBI:49298"/>
        <dbReference type="ChEBI" id="CHEBI:64731"/>
        <dbReference type="EC" id="3.5.1.88"/>
    </reaction>
</comment>
<gene>
    <name evidence="4" type="primary">def</name>
    <name evidence="5" type="ORF">DFQ02_107146</name>
</gene>
<dbReference type="Proteomes" id="UP000256629">
    <property type="component" value="Unassembled WGS sequence"/>
</dbReference>
<evidence type="ECO:0000313" key="5">
    <source>
        <dbReference type="EMBL" id="RED45998.1"/>
    </source>
</evidence>
<reference evidence="5 6" key="1">
    <citation type="submission" date="2018-07" db="EMBL/GenBank/DDBJ databases">
        <title>Genomic Encyclopedia of Type Strains, Phase III (KMG-III): the genomes of soil and plant-associated and newly described type strains.</title>
        <authorList>
            <person name="Whitman W."/>
        </authorList>
    </citation>
    <scope>NUCLEOTIDE SEQUENCE [LARGE SCALE GENOMIC DNA]</scope>
    <source>
        <strain evidence="5 6">CECT 8487</strain>
    </source>
</reference>
<comment type="function">
    <text evidence="4">Removes the formyl group from the N-terminal Met of newly synthesized proteins. Requires at least a dipeptide for an efficient rate of reaction. N-terminal L-methionine is a prerequisite for activity but the enzyme has broad specificity at other positions.</text>
</comment>
<dbReference type="CDD" id="cd00487">
    <property type="entry name" value="Pep_deformylase"/>
    <property type="match status" value="1"/>
</dbReference>
<evidence type="ECO:0000256" key="1">
    <source>
        <dbReference type="ARBA" id="ARBA00010759"/>
    </source>
</evidence>
<dbReference type="GO" id="GO:0046872">
    <property type="term" value="F:metal ion binding"/>
    <property type="evidence" value="ECO:0007669"/>
    <property type="project" value="UniProtKB-KW"/>
</dbReference>
<dbReference type="GO" id="GO:0006412">
    <property type="term" value="P:translation"/>
    <property type="evidence" value="ECO:0007669"/>
    <property type="project" value="UniProtKB-UniRule"/>
</dbReference>
<dbReference type="Pfam" id="PF01327">
    <property type="entry name" value="Pep_deformylase"/>
    <property type="match status" value="1"/>
</dbReference>
<feature type="binding site" evidence="4">
    <location>
        <position position="147"/>
    </location>
    <ligand>
        <name>Fe cation</name>
        <dbReference type="ChEBI" id="CHEBI:24875"/>
    </ligand>
</feature>
<comment type="similarity">
    <text evidence="1 4">Belongs to the polypeptide deformylase family.</text>
</comment>
<name>A0A3D9H947_9FLAO</name>
<evidence type="ECO:0000313" key="6">
    <source>
        <dbReference type="Proteomes" id="UP000256629"/>
    </source>
</evidence>
<evidence type="ECO:0000256" key="3">
    <source>
        <dbReference type="ARBA" id="ARBA00022801"/>
    </source>
</evidence>
<feature type="binding site" evidence="4">
    <location>
        <position position="151"/>
    </location>
    <ligand>
        <name>Fe cation</name>
        <dbReference type="ChEBI" id="CHEBI:24875"/>
    </ligand>
</feature>
<protein>
    <recommendedName>
        <fullName evidence="4">Peptide deformylase</fullName>
        <shortName evidence="4">PDF</shortName>
        <ecNumber evidence="4">3.5.1.88</ecNumber>
    </recommendedName>
    <alternativeName>
        <fullName evidence="4">Polypeptide deformylase</fullName>
    </alternativeName>
</protein>
<comment type="caution">
    <text evidence="5">The sequence shown here is derived from an EMBL/GenBank/DDBJ whole genome shotgun (WGS) entry which is preliminary data.</text>
</comment>
<dbReference type="InterPro" id="IPR036821">
    <property type="entry name" value="Peptide_deformylase_sf"/>
</dbReference>
<feature type="binding site" evidence="4">
    <location>
        <position position="105"/>
    </location>
    <ligand>
        <name>Fe cation</name>
        <dbReference type="ChEBI" id="CHEBI:24875"/>
    </ligand>
</feature>
<dbReference type="PANTHER" id="PTHR10458">
    <property type="entry name" value="PEPTIDE DEFORMYLASE"/>
    <property type="match status" value="1"/>
</dbReference>
<keyword evidence="3 4" id="KW-0378">Hydrolase</keyword>
<dbReference type="GO" id="GO:0042586">
    <property type="term" value="F:peptide deformylase activity"/>
    <property type="evidence" value="ECO:0007669"/>
    <property type="project" value="UniProtKB-UniRule"/>
</dbReference>
<dbReference type="PIRSF" id="PIRSF004749">
    <property type="entry name" value="Pep_def"/>
    <property type="match status" value="1"/>
</dbReference>
<dbReference type="InterPro" id="IPR023635">
    <property type="entry name" value="Peptide_deformylase"/>
</dbReference>
<dbReference type="PRINTS" id="PR01576">
    <property type="entry name" value="PDEFORMYLASE"/>
</dbReference>